<feature type="region of interest" description="Disordered" evidence="1">
    <location>
        <begin position="112"/>
        <end position="154"/>
    </location>
</feature>
<proteinExistence type="predicted"/>
<dbReference type="OrthoDB" id="3247268at2759"/>
<protein>
    <submittedName>
        <fullName evidence="2">Uncharacterized protein</fullName>
    </submittedName>
</protein>
<feature type="region of interest" description="Disordered" evidence="1">
    <location>
        <begin position="16"/>
        <end position="74"/>
    </location>
</feature>
<reference evidence="2 3" key="1">
    <citation type="journal article" date="2020" name="ISME J.">
        <title>Uncovering the hidden diversity of litter-decomposition mechanisms in mushroom-forming fungi.</title>
        <authorList>
            <person name="Floudas D."/>
            <person name="Bentzer J."/>
            <person name="Ahren D."/>
            <person name="Johansson T."/>
            <person name="Persson P."/>
            <person name="Tunlid A."/>
        </authorList>
    </citation>
    <scope>NUCLEOTIDE SEQUENCE [LARGE SCALE GENOMIC DNA]</scope>
    <source>
        <strain evidence="2 3">CBS 291.85</strain>
    </source>
</reference>
<dbReference type="EMBL" id="JAACJM010000024">
    <property type="protein sequence ID" value="KAF5366259.1"/>
    <property type="molecule type" value="Genomic_DNA"/>
</dbReference>
<accession>A0A8H5GJI3</accession>
<dbReference type="AlphaFoldDB" id="A0A8H5GJI3"/>
<keyword evidence="3" id="KW-1185">Reference proteome</keyword>
<feature type="compositionally biased region" description="Polar residues" evidence="1">
    <location>
        <begin position="122"/>
        <end position="136"/>
    </location>
</feature>
<comment type="caution">
    <text evidence="2">The sequence shown here is derived from an EMBL/GenBank/DDBJ whole genome shotgun (WGS) entry which is preliminary data.</text>
</comment>
<dbReference type="Proteomes" id="UP000559256">
    <property type="component" value="Unassembled WGS sequence"/>
</dbReference>
<sequence length="154" mass="16539">MSSDSLVSSAELAMSKVSLHSNGSQSEDWDRSLTMDESPTDPKTPRNSVAFPADGKDGVEATPSASGGKGKRSLSELMKLHAEKGTDCTFTTEEATRIADVLGRWINASSSPYEDEDDFFAKSSQDDLSLNSSTRPASRDGRPRGQSESVAHKH</sequence>
<organism evidence="2 3">
    <name type="scientific">Tetrapyrgos nigripes</name>
    <dbReference type="NCBI Taxonomy" id="182062"/>
    <lineage>
        <taxon>Eukaryota</taxon>
        <taxon>Fungi</taxon>
        <taxon>Dikarya</taxon>
        <taxon>Basidiomycota</taxon>
        <taxon>Agaricomycotina</taxon>
        <taxon>Agaricomycetes</taxon>
        <taxon>Agaricomycetidae</taxon>
        <taxon>Agaricales</taxon>
        <taxon>Marasmiineae</taxon>
        <taxon>Marasmiaceae</taxon>
        <taxon>Tetrapyrgos</taxon>
    </lineage>
</organism>
<evidence type="ECO:0000313" key="3">
    <source>
        <dbReference type="Proteomes" id="UP000559256"/>
    </source>
</evidence>
<gene>
    <name evidence="2" type="ORF">D9758_005686</name>
</gene>
<evidence type="ECO:0000313" key="2">
    <source>
        <dbReference type="EMBL" id="KAF5366259.1"/>
    </source>
</evidence>
<name>A0A8H5GJI3_9AGAR</name>
<evidence type="ECO:0000256" key="1">
    <source>
        <dbReference type="SAM" id="MobiDB-lite"/>
    </source>
</evidence>